<dbReference type="AlphaFoldDB" id="A0A939JDR2"/>
<sequence length="95" mass="10855">MADRVSIPRIKVIRPKQFDADVVRRKMSEQIGESFQSLKDNGKEPTGFAYVIFSDEPASFGHGYHSPDERSIIDMPDMVRSRLQFAIDKITNPKN</sequence>
<comment type="caution">
    <text evidence="1">The sequence shown here is derived from an EMBL/GenBank/DDBJ whole genome shotgun (WGS) entry which is preliminary data.</text>
</comment>
<dbReference type="Proteomes" id="UP000664144">
    <property type="component" value="Unassembled WGS sequence"/>
</dbReference>
<evidence type="ECO:0000313" key="1">
    <source>
        <dbReference type="EMBL" id="MBO0358617.1"/>
    </source>
</evidence>
<proteinExistence type="predicted"/>
<organism evidence="1 2">
    <name type="scientific">Hymenobacter telluris</name>
    <dbReference type="NCBI Taxonomy" id="2816474"/>
    <lineage>
        <taxon>Bacteria</taxon>
        <taxon>Pseudomonadati</taxon>
        <taxon>Bacteroidota</taxon>
        <taxon>Cytophagia</taxon>
        <taxon>Cytophagales</taxon>
        <taxon>Hymenobacteraceae</taxon>
        <taxon>Hymenobacter</taxon>
    </lineage>
</organism>
<name>A0A939JDR2_9BACT</name>
<keyword evidence="2" id="KW-1185">Reference proteome</keyword>
<gene>
    <name evidence="1" type="ORF">J0X19_11730</name>
</gene>
<dbReference type="EMBL" id="JAFLQZ010000006">
    <property type="protein sequence ID" value="MBO0358617.1"/>
    <property type="molecule type" value="Genomic_DNA"/>
</dbReference>
<accession>A0A939JDR2</accession>
<protein>
    <submittedName>
        <fullName evidence="1">Uncharacterized protein</fullName>
    </submittedName>
</protein>
<dbReference type="RefSeq" id="WP_206984543.1">
    <property type="nucleotide sequence ID" value="NZ_JAFLQZ010000006.1"/>
</dbReference>
<reference evidence="1" key="1">
    <citation type="submission" date="2021-03" db="EMBL/GenBank/DDBJ databases">
        <authorList>
            <person name="Kim M.K."/>
        </authorList>
    </citation>
    <scope>NUCLEOTIDE SEQUENCE</scope>
    <source>
        <strain evidence="1">BT186</strain>
    </source>
</reference>
<evidence type="ECO:0000313" key="2">
    <source>
        <dbReference type="Proteomes" id="UP000664144"/>
    </source>
</evidence>